<feature type="region of interest" description="Disordered" evidence="2">
    <location>
        <begin position="376"/>
        <end position="457"/>
    </location>
</feature>
<keyword evidence="3" id="KW-0472">Membrane</keyword>
<dbReference type="EMBL" id="JAUCMV010000001">
    <property type="protein sequence ID" value="KAK0422431.1"/>
    <property type="molecule type" value="Genomic_DNA"/>
</dbReference>
<sequence>MDDFCEAPNAMAVIGLSNAAAYFQNSCLVFCLMIPLPLVLFTYVIFKLYAGDKKNAVQSRAMHDLLTTIRELEVLNGEHCSELSRMKLQVEELAEVRQQLKANDKEQQERILCMEKQLAEKIETLKSTEARLVQLRSLLHNSEMERDRLKEELAVVDERVQASRESIDDLEAQLEKLKAENRSLFKQLSEACEANQLKPTKEDSSQTDSKKEDVVDVTRLRVDMHKLDKEVEQARADLCKAKDELTHLRKELELKEGELCEKKDKLDEYKDFVQMYNESQAEHKRKDEEKHALDQENKQLLKELDESKCKAVHLESTLSSLQQANATLKGEIVKLEQEKLKLDNDNLQLIDQLRDALHEKEILEQAVQKAVVSVEDEENVEAPREPVHSVRPLWNPPEDICDDSFVAPEEAANESGSESVRHRKVLKLGERPTAIPSPVNSTRREPRKELRFDDSWA</sequence>
<evidence type="ECO:0000313" key="4">
    <source>
        <dbReference type="EMBL" id="KAK0422431.1"/>
    </source>
</evidence>
<feature type="coiled-coil region" evidence="1">
    <location>
        <begin position="83"/>
        <end position="237"/>
    </location>
</feature>
<dbReference type="AlphaFoldDB" id="A0AA39M5K5"/>
<reference evidence="4" key="1">
    <citation type="submission" date="2023-06" db="EMBL/GenBank/DDBJ databases">
        <title>Genomic analysis of the entomopathogenic nematode Steinernema hermaphroditum.</title>
        <authorList>
            <person name="Schwarz E.M."/>
            <person name="Heppert J.K."/>
            <person name="Baniya A."/>
            <person name="Schwartz H.T."/>
            <person name="Tan C.-H."/>
            <person name="Antoshechkin I."/>
            <person name="Sternberg P.W."/>
            <person name="Goodrich-Blair H."/>
            <person name="Dillman A.R."/>
        </authorList>
    </citation>
    <scope>NUCLEOTIDE SEQUENCE</scope>
    <source>
        <strain evidence="4">PS9179</strain>
        <tissue evidence="4">Whole animal</tissue>
    </source>
</reference>
<dbReference type="Proteomes" id="UP001175271">
    <property type="component" value="Unassembled WGS sequence"/>
</dbReference>
<keyword evidence="3" id="KW-0812">Transmembrane</keyword>
<feature type="coiled-coil region" evidence="1">
    <location>
        <begin position="276"/>
        <end position="366"/>
    </location>
</feature>
<accession>A0AA39M5K5</accession>
<evidence type="ECO:0000256" key="3">
    <source>
        <dbReference type="SAM" id="Phobius"/>
    </source>
</evidence>
<evidence type="ECO:0000256" key="1">
    <source>
        <dbReference type="SAM" id="Coils"/>
    </source>
</evidence>
<comment type="caution">
    <text evidence="4">The sequence shown here is derived from an EMBL/GenBank/DDBJ whole genome shotgun (WGS) entry which is preliminary data.</text>
</comment>
<keyword evidence="1" id="KW-0175">Coiled coil</keyword>
<gene>
    <name evidence="4" type="ORF">QR680_007569</name>
</gene>
<keyword evidence="5" id="KW-1185">Reference proteome</keyword>
<proteinExistence type="predicted"/>
<evidence type="ECO:0000313" key="5">
    <source>
        <dbReference type="Proteomes" id="UP001175271"/>
    </source>
</evidence>
<feature type="compositionally biased region" description="Basic and acidic residues" evidence="2">
    <location>
        <begin position="442"/>
        <end position="457"/>
    </location>
</feature>
<protein>
    <submittedName>
        <fullName evidence="4">Uncharacterized protein</fullName>
    </submittedName>
</protein>
<keyword evidence="3" id="KW-1133">Transmembrane helix</keyword>
<feature type="transmembrane region" description="Helical" evidence="3">
    <location>
        <begin position="20"/>
        <end position="46"/>
    </location>
</feature>
<name>A0AA39M5K5_9BILA</name>
<evidence type="ECO:0000256" key="2">
    <source>
        <dbReference type="SAM" id="MobiDB-lite"/>
    </source>
</evidence>
<organism evidence="4 5">
    <name type="scientific">Steinernema hermaphroditum</name>
    <dbReference type="NCBI Taxonomy" id="289476"/>
    <lineage>
        <taxon>Eukaryota</taxon>
        <taxon>Metazoa</taxon>
        <taxon>Ecdysozoa</taxon>
        <taxon>Nematoda</taxon>
        <taxon>Chromadorea</taxon>
        <taxon>Rhabditida</taxon>
        <taxon>Tylenchina</taxon>
        <taxon>Panagrolaimomorpha</taxon>
        <taxon>Strongyloidoidea</taxon>
        <taxon>Steinernematidae</taxon>
        <taxon>Steinernema</taxon>
    </lineage>
</organism>